<evidence type="ECO:0000256" key="2">
    <source>
        <dbReference type="ARBA" id="ARBA00009334"/>
    </source>
</evidence>
<dbReference type="AlphaFoldDB" id="A0AAV0BP81"/>
<evidence type="ECO:0000256" key="10">
    <source>
        <dbReference type="ARBA" id="ARBA00023242"/>
    </source>
</evidence>
<keyword evidence="9 12" id="KW-0067">ATP-binding</keyword>
<dbReference type="InterPro" id="IPR000629">
    <property type="entry name" value="RNA-helicase_DEAD-box_CS"/>
</dbReference>
<keyword evidence="6 12" id="KW-0547">Nucleotide-binding</keyword>
<dbReference type="SMART" id="SM00487">
    <property type="entry name" value="DEXDc"/>
    <property type="match status" value="1"/>
</dbReference>
<dbReference type="InterPro" id="IPR027417">
    <property type="entry name" value="P-loop_NTPase"/>
</dbReference>
<evidence type="ECO:0000313" key="17">
    <source>
        <dbReference type="Proteomes" id="UP001153365"/>
    </source>
</evidence>
<keyword evidence="7 12" id="KW-0378">Hydrolase</keyword>
<comment type="caution">
    <text evidence="16">The sequence shown here is derived from an EMBL/GenBank/DDBJ whole genome shotgun (WGS) entry which is preliminary data.</text>
</comment>
<dbReference type="SUPFAM" id="SSF52540">
    <property type="entry name" value="P-loop containing nucleoside triphosphate hydrolases"/>
    <property type="match status" value="1"/>
</dbReference>
<dbReference type="InterPro" id="IPR014001">
    <property type="entry name" value="Helicase_ATP-bd"/>
</dbReference>
<evidence type="ECO:0000256" key="13">
    <source>
        <dbReference type="SAM" id="MobiDB-lite"/>
    </source>
</evidence>
<dbReference type="CDD" id="cd00268">
    <property type="entry name" value="DEADc"/>
    <property type="match status" value="1"/>
</dbReference>
<comment type="subcellular location">
    <subcellularLocation>
        <location evidence="1">Nucleus</location>
        <location evidence="1">Nucleolus</location>
    </subcellularLocation>
</comment>
<feature type="domain" description="Helicase ATP-binding" evidence="14">
    <location>
        <begin position="191"/>
        <end position="379"/>
    </location>
</feature>
<gene>
    <name evidence="16" type="ORF">PPACK8108_LOCUS23255</name>
</gene>
<dbReference type="InterPro" id="IPR001650">
    <property type="entry name" value="Helicase_C-like"/>
</dbReference>
<evidence type="ECO:0000256" key="1">
    <source>
        <dbReference type="ARBA" id="ARBA00004604"/>
    </source>
</evidence>
<feature type="compositionally biased region" description="Basic and acidic residues" evidence="13">
    <location>
        <begin position="108"/>
        <end position="119"/>
    </location>
</feature>
<accession>A0AAV0BP81</accession>
<evidence type="ECO:0000256" key="3">
    <source>
        <dbReference type="ARBA" id="ARBA00012552"/>
    </source>
</evidence>
<evidence type="ECO:0000256" key="9">
    <source>
        <dbReference type="ARBA" id="ARBA00022840"/>
    </source>
</evidence>
<dbReference type="EC" id="3.6.4.13" evidence="3"/>
<evidence type="ECO:0000256" key="11">
    <source>
        <dbReference type="ARBA" id="ARBA00037449"/>
    </source>
</evidence>
<reference evidence="16" key="1">
    <citation type="submission" date="2022-06" db="EMBL/GenBank/DDBJ databases">
        <authorList>
            <consortium name="SYNGENTA / RWTH Aachen University"/>
        </authorList>
    </citation>
    <scope>NUCLEOTIDE SEQUENCE</scope>
</reference>
<evidence type="ECO:0000259" key="15">
    <source>
        <dbReference type="PROSITE" id="PS51194"/>
    </source>
</evidence>
<dbReference type="SMART" id="SM00490">
    <property type="entry name" value="HELICc"/>
    <property type="match status" value="1"/>
</dbReference>
<evidence type="ECO:0000313" key="16">
    <source>
        <dbReference type="EMBL" id="CAH7688310.1"/>
    </source>
</evidence>
<feature type="domain" description="Helicase C-terminal" evidence="15">
    <location>
        <begin position="408"/>
        <end position="564"/>
    </location>
</feature>
<keyword evidence="17" id="KW-1185">Reference proteome</keyword>
<feature type="compositionally biased region" description="Basic and acidic residues" evidence="13">
    <location>
        <begin position="82"/>
        <end position="92"/>
    </location>
</feature>
<dbReference type="Pfam" id="PF00271">
    <property type="entry name" value="Helicase_C"/>
    <property type="match status" value="1"/>
</dbReference>
<feature type="compositionally biased region" description="Basic and acidic residues" evidence="13">
    <location>
        <begin position="33"/>
        <end position="53"/>
    </location>
</feature>
<name>A0AAV0BP81_PHAPC</name>
<dbReference type="PROSITE" id="PS51194">
    <property type="entry name" value="HELICASE_CTER"/>
    <property type="match status" value="1"/>
</dbReference>
<dbReference type="Proteomes" id="UP001153365">
    <property type="component" value="Unassembled WGS sequence"/>
</dbReference>
<evidence type="ECO:0000256" key="4">
    <source>
        <dbReference type="ARBA" id="ARBA00022517"/>
    </source>
</evidence>
<dbReference type="GO" id="GO:0003676">
    <property type="term" value="F:nucleic acid binding"/>
    <property type="evidence" value="ECO:0007669"/>
    <property type="project" value="InterPro"/>
</dbReference>
<dbReference type="FunFam" id="3.40.50.300:FF:000008">
    <property type="entry name" value="ATP-dependent RNA helicase RhlB"/>
    <property type="match status" value="1"/>
</dbReference>
<dbReference type="PROSITE" id="PS00039">
    <property type="entry name" value="DEAD_ATP_HELICASE"/>
    <property type="match status" value="1"/>
</dbReference>
<dbReference type="PANTHER" id="PTHR47958">
    <property type="entry name" value="ATP-DEPENDENT RNA HELICASE DBP3"/>
    <property type="match status" value="1"/>
</dbReference>
<evidence type="ECO:0000256" key="12">
    <source>
        <dbReference type="RuleBase" id="RU000492"/>
    </source>
</evidence>
<proteinExistence type="inferred from homology"/>
<feature type="region of interest" description="Disordered" evidence="13">
    <location>
        <begin position="1"/>
        <end position="127"/>
    </location>
</feature>
<dbReference type="PROSITE" id="PS51192">
    <property type="entry name" value="HELICASE_ATP_BIND_1"/>
    <property type="match status" value="1"/>
</dbReference>
<keyword evidence="5" id="KW-0698">rRNA processing</keyword>
<dbReference type="GO" id="GO:0016787">
    <property type="term" value="F:hydrolase activity"/>
    <property type="evidence" value="ECO:0007669"/>
    <property type="project" value="UniProtKB-KW"/>
</dbReference>
<dbReference type="CDD" id="cd18787">
    <property type="entry name" value="SF2_C_DEAD"/>
    <property type="match status" value="1"/>
</dbReference>
<comment type="similarity">
    <text evidence="2">Belongs to the DEAD box helicase family. DDX5/DBP2 subfamily.</text>
</comment>
<dbReference type="Pfam" id="PF00270">
    <property type="entry name" value="DEAD"/>
    <property type="match status" value="1"/>
</dbReference>
<evidence type="ECO:0000256" key="7">
    <source>
        <dbReference type="ARBA" id="ARBA00022801"/>
    </source>
</evidence>
<evidence type="ECO:0000256" key="5">
    <source>
        <dbReference type="ARBA" id="ARBA00022552"/>
    </source>
</evidence>
<feature type="compositionally biased region" description="Basic residues" evidence="13">
    <location>
        <begin position="21"/>
        <end position="32"/>
    </location>
</feature>
<keyword evidence="4" id="KW-0690">Ribosome biogenesis</keyword>
<sequence length="599" mass="67093">MSVSPMNEDILKPNKAISTEKRKKKDKSKKRKKDLEEKDLEDKKKVEKTEGEKVGLSAVEGKINDLDQKKRDKKRKKKEKMLKKSEEEDSNPRQKKVPKVDNGPAIESSKDLINDKQDDQSSNENNVKSQVGLNLQEIEQFVSKNKITYDPIEIMSQYPPVLSFDAVNVHKTLRKAFENFETPSPIQSAVWPALMAGKDVIGIAETGSGKTLAFALPAIQLLLDNRNKSTKDPREIKILVIAPTRELAMQTESTVSELGKLLSPPANSLCVYGGVDKSVQRKALSGNKVQIVAGTPGRLLDLSSEGILKLNNVDYLVLDEADRMLDKGFENDIRAIIGLCRPSISGDGKKSRLTAMFSATWPMSVRKLASDFMFEPIRILVGDDELTASCSVEQTVEVLEDSRGKEWKLLKTLNQLKESSKGKKPTITSNDKVIVFALYKKEAQRIHQFLIRKGFEVCCIEGDMSQDKRTKSLEDFKTGKAKVLVATDVAARGLDIPKVEVVINVTFPLTIEDYIHRIGRTGRAGRTGKSITFFTDEDKSHAGELMRVLKDANQVVPEDLKQWGGQIKKKSHAAYGDHYREVDLTVKGNYFFLYMSIVF</sequence>
<dbReference type="InterPro" id="IPR044742">
    <property type="entry name" value="DEAD/DEAH_RhlB"/>
</dbReference>
<dbReference type="GO" id="GO:0005524">
    <property type="term" value="F:ATP binding"/>
    <property type="evidence" value="ECO:0007669"/>
    <property type="project" value="UniProtKB-KW"/>
</dbReference>
<dbReference type="EMBL" id="CALTRL010005967">
    <property type="protein sequence ID" value="CAH7688310.1"/>
    <property type="molecule type" value="Genomic_DNA"/>
</dbReference>
<evidence type="ECO:0000256" key="6">
    <source>
        <dbReference type="ARBA" id="ARBA00022741"/>
    </source>
</evidence>
<dbReference type="GO" id="GO:0003724">
    <property type="term" value="F:RNA helicase activity"/>
    <property type="evidence" value="ECO:0007669"/>
    <property type="project" value="UniProtKB-EC"/>
</dbReference>
<evidence type="ECO:0000259" key="14">
    <source>
        <dbReference type="PROSITE" id="PS51192"/>
    </source>
</evidence>
<keyword evidence="8 12" id="KW-0347">Helicase</keyword>
<dbReference type="Gene3D" id="3.40.50.300">
    <property type="entry name" value="P-loop containing nucleotide triphosphate hydrolases"/>
    <property type="match status" value="2"/>
</dbReference>
<dbReference type="InterPro" id="IPR011545">
    <property type="entry name" value="DEAD/DEAH_box_helicase_dom"/>
</dbReference>
<feature type="compositionally biased region" description="Basic residues" evidence="13">
    <location>
        <begin position="71"/>
        <end position="81"/>
    </location>
</feature>
<protein>
    <recommendedName>
        <fullName evidence="3">RNA helicase</fullName>
        <ecNumber evidence="3">3.6.4.13</ecNumber>
    </recommendedName>
</protein>
<organism evidence="16 17">
    <name type="scientific">Phakopsora pachyrhizi</name>
    <name type="common">Asian soybean rust disease fungus</name>
    <dbReference type="NCBI Taxonomy" id="170000"/>
    <lineage>
        <taxon>Eukaryota</taxon>
        <taxon>Fungi</taxon>
        <taxon>Dikarya</taxon>
        <taxon>Basidiomycota</taxon>
        <taxon>Pucciniomycotina</taxon>
        <taxon>Pucciniomycetes</taxon>
        <taxon>Pucciniales</taxon>
        <taxon>Phakopsoraceae</taxon>
        <taxon>Phakopsora</taxon>
    </lineage>
</organism>
<evidence type="ECO:0000256" key="8">
    <source>
        <dbReference type="ARBA" id="ARBA00022806"/>
    </source>
</evidence>
<comment type="function">
    <text evidence="11">ATP-dependent RNA helicase required for 60S ribosomal subunit synthesis. Involved in efficient pre-rRNA processing, predominantly at site A3, which is necessary for the normal formation of 25S and 5.8S rRNAs.</text>
</comment>
<keyword evidence="10" id="KW-0539">Nucleus</keyword>